<evidence type="ECO:0000313" key="1">
    <source>
        <dbReference type="EMBL" id="EUA53379.1"/>
    </source>
</evidence>
<accession>X8CBC4</accession>
<dbReference type="PATRIC" id="fig|1299331.3.peg.4903"/>
<dbReference type="EMBL" id="JAOG01000003">
    <property type="protein sequence ID" value="EUA53379.1"/>
    <property type="molecule type" value="Genomic_DNA"/>
</dbReference>
<dbReference type="Proteomes" id="UP000020825">
    <property type="component" value="Unassembled WGS sequence"/>
</dbReference>
<comment type="caution">
    <text evidence="1">The sequence shown here is derived from an EMBL/GenBank/DDBJ whole genome shotgun (WGS) entry which is preliminary data.</text>
</comment>
<dbReference type="AlphaFoldDB" id="X8CBC4"/>
<reference evidence="1 2" key="1">
    <citation type="submission" date="2013-12" db="EMBL/GenBank/DDBJ databases">
        <authorList>
            <person name="Zelazny A."/>
            <person name="Olivier K."/>
            <person name="Holland S."/>
            <person name="Lenaerts A."/>
            <person name="Ordway D."/>
            <person name="DeGroote M.A."/>
            <person name="Parker T."/>
            <person name="Sizemore C."/>
            <person name="Tallon L.J."/>
            <person name="Sadzewicz L.K."/>
            <person name="Sengamalay N."/>
            <person name="Fraser C.M."/>
            <person name="Hine E."/>
            <person name="Shefchek K.A."/>
            <person name="Das S.P."/>
            <person name="Tettelin H."/>
        </authorList>
    </citation>
    <scope>NUCLEOTIDE SEQUENCE [LARGE SCALE GENOMIC DNA]</scope>
    <source>
        <strain evidence="1 2">1956</strain>
    </source>
</reference>
<organism evidence="1 2">
    <name type="scientific">Mycobacterium intracellulare 1956</name>
    <dbReference type="NCBI Taxonomy" id="1299331"/>
    <lineage>
        <taxon>Bacteria</taxon>
        <taxon>Bacillati</taxon>
        <taxon>Actinomycetota</taxon>
        <taxon>Actinomycetes</taxon>
        <taxon>Mycobacteriales</taxon>
        <taxon>Mycobacteriaceae</taxon>
        <taxon>Mycobacterium</taxon>
        <taxon>Mycobacterium avium complex (MAC)</taxon>
    </lineage>
</organism>
<name>X8CBC4_MYCIT</name>
<protein>
    <submittedName>
        <fullName evidence="1">Uncharacterized protein</fullName>
    </submittedName>
</protein>
<gene>
    <name evidence="1" type="ORF">I550_5015</name>
</gene>
<proteinExistence type="predicted"/>
<evidence type="ECO:0000313" key="2">
    <source>
        <dbReference type="Proteomes" id="UP000020825"/>
    </source>
</evidence>
<sequence length="39" mass="4377">MCHHFIIYVPGDWCDDTGCRAPRTPLHARPAPQTDLSTP</sequence>